<evidence type="ECO:0000313" key="7">
    <source>
        <dbReference type="EMBL" id="KAK9692534.1"/>
    </source>
</evidence>
<gene>
    <name evidence="7" type="ORF">QE152_g35093</name>
</gene>
<keyword evidence="4 7" id="KW-0695">RNA-directed DNA polymerase</keyword>
<evidence type="ECO:0000256" key="3">
    <source>
        <dbReference type="ARBA" id="ARBA00022759"/>
    </source>
</evidence>
<protein>
    <submittedName>
        <fullName evidence="7">RNase H-like domain found in reverse transcriptase</fullName>
    </submittedName>
</protein>
<dbReference type="Proteomes" id="UP001458880">
    <property type="component" value="Unassembled WGS sequence"/>
</dbReference>
<organism evidence="7 8">
    <name type="scientific">Popillia japonica</name>
    <name type="common">Japanese beetle</name>
    <dbReference type="NCBI Taxonomy" id="7064"/>
    <lineage>
        <taxon>Eukaryota</taxon>
        <taxon>Metazoa</taxon>
        <taxon>Ecdysozoa</taxon>
        <taxon>Arthropoda</taxon>
        <taxon>Hexapoda</taxon>
        <taxon>Insecta</taxon>
        <taxon>Pterygota</taxon>
        <taxon>Neoptera</taxon>
        <taxon>Endopterygota</taxon>
        <taxon>Coleoptera</taxon>
        <taxon>Polyphaga</taxon>
        <taxon>Scarabaeiformia</taxon>
        <taxon>Scarabaeidae</taxon>
        <taxon>Rutelinae</taxon>
        <taxon>Popillia</taxon>
    </lineage>
</organism>
<dbReference type="PANTHER" id="PTHR37984">
    <property type="entry name" value="PROTEIN CBG26694"/>
    <property type="match status" value="1"/>
</dbReference>
<sequence length="91" mass="10227">MNQPLLQYPNWDKIFLVTTDASNYAIAAVLSHGDIGSDKPIAYASRTLSDTEVKYSTIEKELFAIMFDVQRSNLDRTYGVQGLHSSQIISR</sequence>
<keyword evidence="2" id="KW-0540">Nuclease</keyword>
<evidence type="ECO:0000259" key="6">
    <source>
        <dbReference type="Pfam" id="PF17919"/>
    </source>
</evidence>
<evidence type="ECO:0000256" key="5">
    <source>
        <dbReference type="ARBA" id="ARBA00023268"/>
    </source>
</evidence>
<evidence type="ECO:0000256" key="2">
    <source>
        <dbReference type="ARBA" id="ARBA00022722"/>
    </source>
</evidence>
<keyword evidence="1" id="KW-0548">Nucleotidyltransferase</keyword>
<dbReference type="PANTHER" id="PTHR37984:SF5">
    <property type="entry name" value="PROTEIN NYNRIN-LIKE"/>
    <property type="match status" value="1"/>
</dbReference>
<dbReference type="FunFam" id="3.10.20.370:FF:000001">
    <property type="entry name" value="Retrovirus-related Pol polyprotein from transposon 17.6-like protein"/>
    <property type="match status" value="1"/>
</dbReference>
<keyword evidence="8" id="KW-1185">Reference proteome</keyword>
<dbReference type="SUPFAM" id="SSF56672">
    <property type="entry name" value="DNA/RNA polymerases"/>
    <property type="match status" value="1"/>
</dbReference>
<reference evidence="7 8" key="1">
    <citation type="journal article" date="2024" name="BMC Genomics">
        <title>De novo assembly and annotation of Popillia japonica's genome with initial clues to its potential as an invasive pest.</title>
        <authorList>
            <person name="Cucini C."/>
            <person name="Boschi S."/>
            <person name="Funari R."/>
            <person name="Cardaioli E."/>
            <person name="Iannotti N."/>
            <person name="Marturano G."/>
            <person name="Paoli F."/>
            <person name="Bruttini M."/>
            <person name="Carapelli A."/>
            <person name="Frati F."/>
            <person name="Nardi F."/>
        </authorList>
    </citation>
    <scope>NUCLEOTIDE SEQUENCE [LARGE SCALE GENOMIC DNA]</scope>
    <source>
        <strain evidence="7">DMR45628</strain>
    </source>
</reference>
<accession>A0AAW1ISD2</accession>
<evidence type="ECO:0000256" key="4">
    <source>
        <dbReference type="ARBA" id="ARBA00022918"/>
    </source>
</evidence>
<keyword evidence="1" id="KW-0808">Transferase</keyword>
<feature type="domain" description="Reverse transcriptase/retrotransposon-derived protein RNase H-like" evidence="6">
    <location>
        <begin position="2"/>
        <end position="71"/>
    </location>
</feature>
<comment type="caution">
    <text evidence="7">The sequence shown here is derived from an EMBL/GenBank/DDBJ whole genome shotgun (WGS) entry which is preliminary data.</text>
</comment>
<keyword evidence="5" id="KW-0511">Multifunctional enzyme</keyword>
<name>A0AAW1ISD2_POPJA</name>
<dbReference type="GO" id="GO:0004519">
    <property type="term" value="F:endonuclease activity"/>
    <property type="evidence" value="ECO:0007669"/>
    <property type="project" value="UniProtKB-KW"/>
</dbReference>
<dbReference type="EMBL" id="JASPKY010000578">
    <property type="protein sequence ID" value="KAK9692534.1"/>
    <property type="molecule type" value="Genomic_DNA"/>
</dbReference>
<evidence type="ECO:0000313" key="8">
    <source>
        <dbReference type="Proteomes" id="UP001458880"/>
    </source>
</evidence>
<keyword evidence="3" id="KW-0378">Hydrolase</keyword>
<dbReference type="InterPro" id="IPR041577">
    <property type="entry name" value="RT_RNaseH_2"/>
</dbReference>
<proteinExistence type="predicted"/>
<evidence type="ECO:0000256" key="1">
    <source>
        <dbReference type="ARBA" id="ARBA00022695"/>
    </source>
</evidence>
<dbReference type="GO" id="GO:0003964">
    <property type="term" value="F:RNA-directed DNA polymerase activity"/>
    <property type="evidence" value="ECO:0007669"/>
    <property type="project" value="UniProtKB-KW"/>
</dbReference>
<dbReference type="InterPro" id="IPR043502">
    <property type="entry name" value="DNA/RNA_pol_sf"/>
</dbReference>
<dbReference type="InterPro" id="IPR050951">
    <property type="entry name" value="Retrovirus_Pol_polyprotein"/>
</dbReference>
<dbReference type="Pfam" id="PF17919">
    <property type="entry name" value="RT_RNaseH_2"/>
    <property type="match status" value="1"/>
</dbReference>
<keyword evidence="3" id="KW-0255">Endonuclease</keyword>
<dbReference type="AlphaFoldDB" id="A0AAW1ISD2"/>